<dbReference type="Proteomes" id="UP000828924">
    <property type="component" value="Chromosome"/>
</dbReference>
<dbReference type="RefSeq" id="WP_242331295.1">
    <property type="nucleotide sequence ID" value="NZ_CP071872.1"/>
</dbReference>
<dbReference type="EMBL" id="CP071872">
    <property type="protein sequence ID" value="UNM12680.1"/>
    <property type="molecule type" value="Genomic_DNA"/>
</dbReference>
<keyword evidence="2" id="KW-1185">Reference proteome</keyword>
<name>A0ABY3WQ66_9ACTN</name>
<accession>A0ABY3WQ66</accession>
<sequence>MHMLNIGHLVETTARFTHAINGSHVESFEELRPAYVNAINILRPVGLSADARGIKMGYEDSGWVAHAKRVGIFPHIVGPASPSSGPTREAWDLQVSEALELIERIHPELRRMVSLFLTDIVVLNSEADGGGSANQMPGIIMMSPSPTWTFLDYAMCVVHEALHTALFIMDAVSPMFTLPPSELEKAENRALSAVKIGEKRPLHAALHAAAVAVPLMFMEHSEGKTTLVDQYTDSLRDACDDMQTKRDLFTDYGQLILDQMTEWVKADPIDFDLIGRGITSREFTGYRPIAV</sequence>
<dbReference type="InterPro" id="IPR026337">
    <property type="entry name" value="AKG_HExxH"/>
</dbReference>
<gene>
    <name evidence="1" type="ORF">J4032_15140</name>
</gene>
<evidence type="ECO:0000313" key="2">
    <source>
        <dbReference type="Proteomes" id="UP000828924"/>
    </source>
</evidence>
<protein>
    <submittedName>
        <fullName evidence="1">HEXXH motif domain-containing protein</fullName>
    </submittedName>
</protein>
<dbReference type="NCBIfam" id="TIGR04267">
    <property type="entry name" value="mod_HExxH"/>
    <property type="match status" value="1"/>
</dbReference>
<proteinExistence type="predicted"/>
<organism evidence="1 2">
    <name type="scientific">Streptomyces formicae</name>
    <dbReference type="NCBI Taxonomy" id="1616117"/>
    <lineage>
        <taxon>Bacteria</taxon>
        <taxon>Bacillati</taxon>
        <taxon>Actinomycetota</taxon>
        <taxon>Actinomycetes</taxon>
        <taxon>Kitasatosporales</taxon>
        <taxon>Streptomycetaceae</taxon>
        <taxon>Streptomyces</taxon>
    </lineage>
</organism>
<reference evidence="1 2" key="1">
    <citation type="submission" date="2021-03" db="EMBL/GenBank/DDBJ databases">
        <title>Complete genome of Streptomyces formicae strain 1H-GS9 (DSM 100524).</title>
        <authorList>
            <person name="Atanasov K.E."/>
            <person name="Altabella T."/>
            <person name="Ferrer A."/>
        </authorList>
    </citation>
    <scope>NUCLEOTIDE SEQUENCE [LARGE SCALE GENOMIC DNA]</scope>
    <source>
        <strain evidence="1 2">1H-GS9</strain>
    </source>
</reference>
<evidence type="ECO:0000313" key="1">
    <source>
        <dbReference type="EMBL" id="UNM12680.1"/>
    </source>
</evidence>